<evidence type="ECO:0000313" key="15">
    <source>
        <dbReference type="EMBL" id="AOW47556.1"/>
    </source>
</evidence>
<evidence type="ECO:0000256" key="4">
    <source>
        <dbReference type="ARBA" id="ARBA00022741"/>
    </source>
</evidence>
<keyword evidence="5 9" id="KW-0067">ATP-binding</keyword>
<dbReference type="Gene3D" id="3.10.20.590">
    <property type="match status" value="1"/>
</dbReference>
<dbReference type="GO" id="GO:0002161">
    <property type="term" value="F:aminoacyl-tRNA deacylase activity"/>
    <property type="evidence" value="ECO:0007669"/>
    <property type="project" value="InterPro"/>
</dbReference>
<evidence type="ECO:0000256" key="5">
    <source>
        <dbReference type="ARBA" id="ARBA00022840"/>
    </source>
</evidence>
<dbReference type="Gene3D" id="3.40.50.620">
    <property type="entry name" value="HUPs"/>
    <property type="match status" value="2"/>
</dbReference>
<dbReference type="NCBIfam" id="TIGR00396">
    <property type="entry name" value="leuS_bact"/>
    <property type="match status" value="1"/>
</dbReference>
<dbReference type="InterPro" id="IPR025709">
    <property type="entry name" value="Leu_tRNA-synth_edit"/>
</dbReference>
<feature type="short sequence motif" description="'KMSKS' region" evidence="9">
    <location>
        <begin position="628"/>
        <end position="632"/>
    </location>
</feature>
<comment type="catalytic activity">
    <reaction evidence="8 9">
        <text>tRNA(Leu) + L-leucine + ATP = L-leucyl-tRNA(Leu) + AMP + diphosphate</text>
        <dbReference type="Rhea" id="RHEA:11688"/>
        <dbReference type="Rhea" id="RHEA-COMP:9613"/>
        <dbReference type="Rhea" id="RHEA-COMP:9622"/>
        <dbReference type="ChEBI" id="CHEBI:30616"/>
        <dbReference type="ChEBI" id="CHEBI:33019"/>
        <dbReference type="ChEBI" id="CHEBI:57427"/>
        <dbReference type="ChEBI" id="CHEBI:78442"/>
        <dbReference type="ChEBI" id="CHEBI:78494"/>
        <dbReference type="ChEBI" id="CHEBI:456215"/>
        <dbReference type="EC" id="6.1.1.4"/>
    </reaction>
</comment>
<dbReference type="Pfam" id="PF00133">
    <property type="entry name" value="tRNA-synt_1"/>
    <property type="match status" value="2"/>
</dbReference>
<dbReference type="InterPro" id="IPR002302">
    <property type="entry name" value="Leu-tRNA-ligase"/>
</dbReference>
<dbReference type="InterPro" id="IPR009080">
    <property type="entry name" value="tRNAsynth_Ia_anticodon-bd"/>
</dbReference>
<dbReference type="PRINTS" id="PR00985">
    <property type="entry name" value="TRNASYNTHLEU"/>
</dbReference>
<comment type="subcellular location">
    <subcellularLocation>
        <location evidence="9">Cytoplasm</location>
    </subcellularLocation>
</comment>
<dbReference type="InterPro" id="IPR001412">
    <property type="entry name" value="aa-tRNA-synth_I_CS"/>
</dbReference>
<evidence type="ECO:0000259" key="13">
    <source>
        <dbReference type="Pfam" id="PF09334"/>
    </source>
</evidence>
<feature type="short sequence motif" description="'HIGH' region" evidence="9">
    <location>
        <begin position="50"/>
        <end position="60"/>
    </location>
</feature>
<feature type="domain" description="Methionyl/Valyl/Leucyl/Isoleucyl-tRNA synthetase anticodon-binding" evidence="12">
    <location>
        <begin position="711"/>
        <end position="833"/>
    </location>
</feature>
<evidence type="ECO:0000256" key="6">
    <source>
        <dbReference type="ARBA" id="ARBA00022917"/>
    </source>
</evidence>
<dbReference type="FunFam" id="1.10.730.10:FF:000002">
    <property type="entry name" value="Leucine--tRNA ligase"/>
    <property type="match status" value="1"/>
</dbReference>
<reference evidence="16" key="1">
    <citation type="submission" date="2016-04" db="EMBL/GenBank/DDBJ databases">
        <authorList>
            <person name="Jeon C.O."/>
            <person name="Cho G.Y."/>
            <person name="Jeong H.I."/>
            <person name="Kim K.H."/>
        </authorList>
    </citation>
    <scope>NUCLEOTIDE SEQUENCE [LARGE SCALE GENOMIC DNA]</scope>
    <source>
        <strain evidence="16">LMG 1590</strain>
    </source>
</reference>
<evidence type="ECO:0000256" key="7">
    <source>
        <dbReference type="ARBA" id="ARBA00023146"/>
    </source>
</evidence>
<dbReference type="EMBL" id="CP015164">
    <property type="protein sequence ID" value="AOW47556.1"/>
    <property type="molecule type" value="Genomic_DNA"/>
</dbReference>
<feature type="domain" description="Methionyl/Leucyl tRNA synthetase" evidence="13">
    <location>
        <begin position="45"/>
        <end position="179"/>
    </location>
</feature>
<feature type="domain" description="Aminoacyl-tRNA synthetase class Ia" evidence="11">
    <location>
        <begin position="627"/>
        <end position="667"/>
    </location>
</feature>
<dbReference type="SUPFAM" id="SSF50677">
    <property type="entry name" value="ValRS/IleRS/LeuRS editing domain"/>
    <property type="match status" value="1"/>
</dbReference>
<keyword evidence="6 9" id="KW-0648">Protein biosynthesis</keyword>
<dbReference type="Gene3D" id="2.20.28.290">
    <property type="match status" value="1"/>
</dbReference>
<feature type="binding site" evidence="9">
    <location>
        <position position="631"/>
    </location>
    <ligand>
        <name>ATP</name>
        <dbReference type="ChEBI" id="CHEBI:30616"/>
    </ligand>
</feature>
<dbReference type="SUPFAM" id="SSF52374">
    <property type="entry name" value="Nucleotidylyl transferase"/>
    <property type="match status" value="1"/>
</dbReference>
<evidence type="ECO:0000256" key="2">
    <source>
        <dbReference type="ARBA" id="ARBA00022490"/>
    </source>
</evidence>
<dbReference type="Proteomes" id="UP000175973">
    <property type="component" value="Chromosome"/>
</dbReference>
<dbReference type="Pfam" id="PF09334">
    <property type="entry name" value="tRNA-synt_1g"/>
    <property type="match status" value="1"/>
</dbReference>
<evidence type="ECO:0000256" key="9">
    <source>
        <dbReference type="HAMAP-Rule" id="MF_00049"/>
    </source>
</evidence>
<evidence type="ECO:0000256" key="10">
    <source>
        <dbReference type="RuleBase" id="RU363035"/>
    </source>
</evidence>
<accession>A0A1D8QYX8</accession>
<keyword evidence="16" id="KW-1185">Reference proteome</keyword>
<evidence type="ECO:0000256" key="3">
    <source>
        <dbReference type="ARBA" id="ARBA00022598"/>
    </source>
</evidence>
<gene>
    <name evidence="9" type="primary">leuS</name>
    <name evidence="15" type="ORF">A4S02_13100</name>
</gene>
<dbReference type="GO" id="GO:0005829">
    <property type="term" value="C:cytosol"/>
    <property type="evidence" value="ECO:0007669"/>
    <property type="project" value="TreeGrafter"/>
</dbReference>
<dbReference type="InterPro" id="IPR013155">
    <property type="entry name" value="M/V/L/I-tRNA-synth_anticd-bd"/>
</dbReference>
<sequence>MSQSSSTPTSYDFNMVEPKWQKAWADADIFTVPDIPPANKPKYYVLEMFPYPSGQLHMGHVRNYALGDVIARYKRARGFSVLHPMGWDAFGLPAENAARERGVHPKEWTLNNIATMRGTLQRLGFSLNWDREIATCLPDYYGKQQKLFLDFLKGGLVERRESWVNWDPIDQTVLANEQVVDGKGWRSGAPIEKKQLSQWFLKITDFAEDLLNGLKTLDRWPERVRTMQERWIGRSEGAKLRFSLHQPPAGLDENLNAVEVFTTRPDTLFGMSFLAIAPDHPLAAWAAKQNPQAAEFVAECRRLGTSVEAVETAEKRGFDTGLRVNHPFMDKSFPVWIANFVLMDYGTGALFGCPAGDQRDLDFAHKYNLPVTPVVLPTGKDQADFTITTTAYTGDGTMINSGFLDGLSTEEARKEAISRLEGLGIGQGVVNWRLRDWGISRQRYWGCPIPIIHCADCGPVAVPDEQLPVELPDDVSFDKPGNPLDHHPTWKHTTCPQCGKPATRETDTFDTFVDSSWYFARFTAPHAPTPTVRAAADGWLPVDQYIGGIEHAILHLLYARFFTRAMHRTGHLDVDEPFAGLFTQGMVSHESYKDSAGNWLYPEEVERTANGCVKRGTTEPVTVGRVEKMSKSKRNTVAPVAIIERFGADTARWFVLSDSPPERDMEWTEAGVAGAARFSQRLFRTIRTVAQDVPATTECPTDIDRQADTLRRTTHRTIAAVTEALEGFAINVAVARIHELTSALAEAEKSAAVPGMAFARREAAQALCLLCAPMMPHLAEEMFALVMPSAGLAAQQPWPEAQPDLLTATHITIAVQIMGKLRGTIEAQPDEDAATVVARAEAESNVARLLEGKRIVKRVHVPNRIVNFVTAG</sequence>
<dbReference type="GO" id="GO:0004823">
    <property type="term" value="F:leucine-tRNA ligase activity"/>
    <property type="evidence" value="ECO:0007669"/>
    <property type="project" value="UniProtKB-UniRule"/>
</dbReference>
<feature type="domain" description="Aminoacyl-tRNA synthetase class Ia" evidence="11">
    <location>
        <begin position="434"/>
        <end position="604"/>
    </location>
</feature>
<protein>
    <recommendedName>
        <fullName evidence="9">Leucine--tRNA ligase</fullName>
        <ecNumber evidence="9">6.1.1.4</ecNumber>
    </recommendedName>
    <alternativeName>
        <fullName evidence="9">Leucyl-tRNA synthetase</fullName>
        <shortName evidence="9">LeuRS</shortName>
    </alternativeName>
</protein>
<dbReference type="GO" id="GO:0005524">
    <property type="term" value="F:ATP binding"/>
    <property type="evidence" value="ECO:0007669"/>
    <property type="project" value="UniProtKB-UniRule"/>
</dbReference>
<keyword evidence="2 9" id="KW-0963">Cytoplasm</keyword>
<dbReference type="Pfam" id="PF13603">
    <property type="entry name" value="tRNA-synt_1_2"/>
    <property type="match status" value="1"/>
</dbReference>
<name>A0A1D8QYX8_9PROT</name>
<dbReference type="AlphaFoldDB" id="A0A1D8QYX8"/>
<evidence type="ECO:0000259" key="12">
    <source>
        <dbReference type="Pfam" id="PF08264"/>
    </source>
</evidence>
<dbReference type="SUPFAM" id="SSF47323">
    <property type="entry name" value="Anticodon-binding domain of a subclass of class I aminoacyl-tRNA synthetases"/>
    <property type="match status" value="1"/>
</dbReference>
<keyword evidence="4 9" id="KW-0547">Nucleotide-binding</keyword>
<dbReference type="InterPro" id="IPR009008">
    <property type="entry name" value="Val/Leu/Ile-tRNA-synth_edit"/>
</dbReference>
<dbReference type="RefSeq" id="WP_070324031.1">
    <property type="nucleotide sequence ID" value="NZ_CP015164.1"/>
</dbReference>
<dbReference type="KEGG" id="aasc:A4S02_13100"/>
<dbReference type="Gene3D" id="1.10.730.10">
    <property type="entry name" value="Isoleucyl-tRNA Synthetase, Domain 1"/>
    <property type="match status" value="1"/>
</dbReference>
<evidence type="ECO:0000259" key="14">
    <source>
        <dbReference type="Pfam" id="PF13603"/>
    </source>
</evidence>
<dbReference type="Pfam" id="PF08264">
    <property type="entry name" value="Anticodon_1"/>
    <property type="match status" value="1"/>
</dbReference>
<dbReference type="Gene3D" id="3.90.740.10">
    <property type="entry name" value="Valyl/Leucyl/Isoleucyl-tRNA synthetase, editing domain"/>
    <property type="match status" value="1"/>
</dbReference>
<dbReference type="InterPro" id="IPR014729">
    <property type="entry name" value="Rossmann-like_a/b/a_fold"/>
</dbReference>
<evidence type="ECO:0000259" key="11">
    <source>
        <dbReference type="Pfam" id="PF00133"/>
    </source>
</evidence>
<evidence type="ECO:0000313" key="16">
    <source>
        <dbReference type="Proteomes" id="UP000175973"/>
    </source>
</evidence>
<dbReference type="PROSITE" id="PS00178">
    <property type="entry name" value="AA_TRNA_LIGASE_I"/>
    <property type="match status" value="1"/>
</dbReference>
<comment type="similarity">
    <text evidence="1 9 10">Belongs to the class-I aminoacyl-tRNA synthetase family.</text>
</comment>
<dbReference type="EC" id="6.1.1.4" evidence="9"/>
<dbReference type="InterPro" id="IPR002300">
    <property type="entry name" value="aa-tRNA-synth_Ia"/>
</dbReference>
<dbReference type="HAMAP" id="MF_00049_B">
    <property type="entry name" value="Leu_tRNA_synth_B"/>
    <property type="match status" value="1"/>
</dbReference>
<feature type="domain" description="Leucyl-tRNA synthetase editing" evidence="14">
    <location>
        <begin position="230"/>
        <end position="420"/>
    </location>
</feature>
<dbReference type="InterPro" id="IPR015413">
    <property type="entry name" value="Methionyl/Leucyl_tRNA_Synth"/>
</dbReference>
<dbReference type="CDD" id="cd00812">
    <property type="entry name" value="LeuRS_core"/>
    <property type="match status" value="1"/>
</dbReference>
<proteinExistence type="inferred from homology"/>
<dbReference type="PANTHER" id="PTHR43740">
    <property type="entry name" value="LEUCYL-TRNA SYNTHETASE"/>
    <property type="match status" value="1"/>
</dbReference>
<dbReference type="GO" id="GO:0006429">
    <property type="term" value="P:leucyl-tRNA aminoacylation"/>
    <property type="evidence" value="ECO:0007669"/>
    <property type="project" value="UniProtKB-UniRule"/>
</dbReference>
<evidence type="ECO:0000256" key="1">
    <source>
        <dbReference type="ARBA" id="ARBA00005594"/>
    </source>
</evidence>
<dbReference type="CDD" id="cd07958">
    <property type="entry name" value="Anticodon_Ia_Leu_BEm"/>
    <property type="match status" value="1"/>
</dbReference>
<keyword evidence="7 9" id="KW-0030">Aminoacyl-tRNA synthetase</keyword>
<organism evidence="15 16">
    <name type="scientific">Acetobacter ascendens</name>
    <dbReference type="NCBI Taxonomy" id="481146"/>
    <lineage>
        <taxon>Bacteria</taxon>
        <taxon>Pseudomonadati</taxon>
        <taxon>Pseudomonadota</taxon>
        <taxon>Alphaproteobacteria</taxon>
        <taxon>Acetobacterales</taxon>
        <taxon>Acetobacteraceae</taxon>
        <taxon>Acetobacter</taxon>
    </lineage>
</organism>
<evidence type="ECO:0000256" key="8">
    <source>
        <dbReference type="ARBA" id="ARBA00047469"/>
    </source>
</evidence>
<dbReference type="PANTHER" id="PTHR43740:SF2">
    <property type="entry name" value="LEUCINE--TRNA LIGASE, MITOCHONDRIAL"/>
    <property type="match status" value="1"/>
</dbReference>
<keyword evidence="3 9" id="KW-0436">Ligase</keyword>